<dbReference type="SMART" id="SM00895">
    <property type="entry name" value="FCD"/>
    <property type="match status" value="1"/>
</dbReference>
<accession>A0A1I2CVD9</accession>
<evidence type="ECO:0000256" key="3">
    <source>
        <dbReference type="ARBA" id="ARBA00023163"/>
    </source>
</evidence>
<evidence type="ECO:0000256" key="1">
    <source>
        <dbReference type="ARBA" id="ARBA00023015"/>
    </source>
</evidence>
<dbReference type="SMART" id="SM00345">
    <property type="entry name" value="HTH_GNTR"/>
    <property type="match status" value="1"/>
</dbReference>
<keyword evidence="2 5" id="KW-0238">DNA-binding</keyword>
<dbReference type="InterPro" id="IPR036390">
    <property type="entry name" value="WH_DNA-bd_sf"/>
</dbReference>
<keyword evidence="1" id="KW-0805">Transcription regulation</keyword>
<evidence type="ECO:0000256" key="2">
    <source>
        <dbReference type="ARBA" id="ARBA00023125"/>
    </source>
</evidence>
<dbReference type="InterPro" id="IPR011711">
    <property type="entry name" value="GntR_C"/>
</dbReference>
<dbReference type="EMBL" id="FOMS01000014">
    <property type="protein sequence ID" value="SFE71763.1"/>
    <property type="molecule type" value="Genomic_DNA"/>
</dbReference>
<dbReference type="GO" id="GO:0003700">
    <property type="term" value="F:DNA-binding transcription factor activity"/>
    <property type="evidence" value="ECO:0007669"/>
    <property type="project" value="InterPro"/>
</dbReference>
<dbReference type="PANTHER" id="PTHR43537:SF5">
    <property type="entry name" value="UXU OPERON TRANSCRIPTIONAL REGULATOR"/>
    <property type="match status" value="1"/>
</dbReference>
<evidence type="ECO:0000313" key="5">
    <source>
        <dbReference type="EMBL" id="SFE71763.1"/>
    </source>
</evidence>
<name>A0A1I2CVD9_9RHOB</name>
<dbReference type="SUPFAM" id="SSF46785">
    <property type="entry name" value="Winged helix' DNA-binding domain"/>
    <property type="match status" value="1"/>
</dbReference>
<gene>
    <name evidence="5" type="ORF">SAMN04515678_11483</name>
</gene>
<dbReference type="SUPFAM" id="SSF48008">
    <property type="entry name" value="GntR ligand-binding domain-like"/>
    <property type="match status" value="1"/>
</dbReference>
<dbReference type="PROSITE" id="PS50949">
    <property type="entry name" value="HTH_GNTR"/>
    <property type="match status" value="1"/>
</dbReference>
<dbReference type="InterPro" id="IPR000524">
    <property type="entry name" value="Tscrpt_reg_HTH_GntR"/>
</dbReference>
<dbReference type="InterPro" id="IPR008920">
    <property type="entry name" value="TF_FadR/GntR_C"/>
</dbReference>
<dbReference type="RefSeq" id="WP_223163147.1">
    <property type="nucleotide sequence ID" value="NZ_FOMS01000014.1"/>
</dbReference>
<dbReference type="Pfam" id="PF07729">
    <property type="entry name" value="FCD"/>
    <property type="match status" value="1"/>
</dbReference>
<dbReference type="PANTHER" id="PTHR43537">
    <property type="entry name" value="TRANSCRIPTIONAL REGULATOR, GNTR FAMILY"/>
    <property type="match status" value="1"/>
</dbReference>
<protein>
    <submittedName>
        <fullName evidence="5">DNA-binding transcriptional regulator, FadR family</fullName>
    </submittedName>
</protein>
<dbReference type="Proteomes" id="UP000325289">
    <property type="component" value="Unassembled WGS sequence"/>
</dbReference>
<proteinExistence type="predicted"/>
<dbReference type="InterPro" id="IPR036388">
    <property type="entry name" value="WH-like_DNA-bd_sf"/>
</dbReference>
<evidence type="ECO:0000313" key="6">
    <source>
        <dbReference type="Proteomes" id="UP000325289"/>
    </source>
</evidence>
<evidence type="ECO:0000259" key="4">
    <source>
        <dbReference type="PROSITE" id="PS50949"/>
    </source>
</evidence>
<dbReference type="Gene3D" id="1.10.10.10">
    <property type="entry name" value="Winged helix-like DNA-binding domain superfamily/Winged helix DNA-binding domain"/>
    <property type="match status" value="1"/>
</dbReference>
<dbReference type="GO" id="GO:0003677">
    <property type="term" value="F:DNA binding"/>
    <property type="evidence" value="ECO:0007669"/>
    <property type="project" value="UniProtKB-KW"/>
</dbReference>
<dbReference type="PRINTS" id="PR00035">
    <property type="entry name" value="HTHGNTR"/>
</dbReference>
<keyword evidence="6" id="KW-1185">Reference proteome</keyword>
<reference evidence="5 6" key="1">
    <citation type="submission" date="2016-10" db="EMBL/GenBank/DDBJ databases">
        <authorList>
            <person name="Varghese N."/>
            <person name="Submissions S."/>
        </authorList>
    </citation>
    <scope>NUCLEOTIDE SEQUENCE [LARGE SCALE GENOMIC DNA]</scope>
    <source>
        <strain evidence="6">YIM D21,KCTC 23444,ACCC 10710</strain>
    </source>
</reference>
<dbReference type="Pfam" id="PF00392">
    <property type="entry name" value="GntR"/>
    <property type="match status" value="1"/>
</dbReference>
<dbReference type="Gene3D" id="1.20.120.530">
    <property type="entry name" value="GntR ligand-binding domain-like"/>
    <property type="match status" value="1"/>
</dbReference>
<organism evidence="5 6">
    <name type="scientific">Roseivivax sediminis</name>
    <dbReference type="NCBI Taxonomy" id="936889"/>
    <lineage>
        <taxon>Bacteria</taxon>
        <taxon>Pseudomonadati</taxon>
        <taxon>Pseudomonadota</taxon>
        <taxon>Alphaproteobacteria</taxon>
        <taxon>Rhodobacterales</taxon>
        <taxon>Roseobacteraceae</taxon>
        <taxon>Roseivivax</taxon>
    </lineage>
</organism>
<dbReference type="AlphaFoldDB" id="A0A1I2CVD9"/>
<feature type="domain" description="HTH gntR-type" evidence="4">
    <location>
        <begin position="13"/>
        <end position="81"/>
    </location>
</feature>
<sequence length="240" mass="26152">MKAPIPQERHPETSLAERAMVGIRDLIRSRGLRPGDSLPSEAALAAHLGVSRPVTREALRGLATLQLLDIGGSRKAQVAMPDAGAISVILDHATHANGMSIQQVLDVRRTLEMRTVCLAALRRSDAEAAELLDLSARMIAALDTNHSVVMELDLRFHSVIARASGNALYAMLVDSFRVITRKTWAIGWRSRGTRENRLENLKCHERIATAITAQDAGRAEQAMSEHFDSAVNVLLRAGVT</sequence>
<keyword evidence="3" id="KW-0804">Transcription</keyword>